<gene>
    <name evidence="2" type="ORF">LY79DRAFT_341909</name>
</gene>
<protein>
    <submittedName>
        <fullName evidence="2">Uncharacterized protein</fullName>
    </submittedName>
</protein>
<evidence type="ECO:0000256" key="1">
    <source>
        <dbReference type="SAM" id="MobiDB-lite"/>
    </source>
</evidence>
<evidence type="ECO:0000313" key="3">
    <source>
        <dbReference type="Proteomes" id="UP001230504"/>
    </source>
</evidence>
<dbReference type="Proteomes" id="UP001230504">
    <property type="component" value="Unassembled WGS sequence"/>
</dbReference>
<sequence length="180" mass="20207">MPRHRGLRGTVTLTKSRRANPMAGDGFTLLSPTLRTWWVALGSALHPNPAARQSASMTAPQMGLASRRPGQIALSKVMLLHSQHLAVTLFTNSQRLNSRLQPITTGESKPGWINGVSPHQTGLGATAPQHREGRVEHRRREQTTRHIGFLLTKKCLAHLNYVFRRTRPWHHIKFTRSPMP</sequence>
<accession>A0AAD8PRK2</accession>
<reference evidence="2" key="1">
    <citation type="submission" date="2021-06" db="EMBL/GenBank/DDBJ databases">
        <title>Comparative genomics, transcriptomics and evolutionary studies reveal genomic signatures of adaptation to plant cell wall in hemibiotrophic fungi.</title>
        <authorList>
            <consortium name="DOE Joint Genome Institute"/>
            <person name="Baroncelli R."/>
            <person name="Diaz J.F."/>
            <person name="Benocci T."/>
            <person name="Peng M."/>
            <person name="Battaglia E."/>
            <person name="Haridas S."/>
            <person name="Andreopoulos W."/>
            <person name="Labutti K."/>
            <person name="Pangilinan J."/>
            <person name="Floch G.L."/>
            <person name="Makela M.R."/>
            <person name="Henrissat B."/>
            <person name="Grigoriev I.V."/>
            <person name="Crouch J.A."/>
            <person name="De Vries R.P."/>
            <person name="Sukno S.A."/>
            <person name="Thon M.R."/>
        </authorList>
    </citation>
    <scope>NUCLEOTIDE SEQUENCE</scope>
    <source>
        <strain evidence="2">CBS 125086</strain>
    </source>
</reference>
<evidence type="ECO:0000313" key="2">
    <source>
        <dbReference type="EMBL" id="KAK1579423.1"/>
    </source>
</evidence>
<dbReference type="EMBL" id="JAHLJV010000066">
    <property type="protein sequence ID" value="KAK1579423.1"/>
    <property type="molecule type" value="Genomic_DNA"/>
</dbReference>
<dbReference type="RefSeq" id="XP_060410547.1">
    <property type="nucleotide sequence ID" value="XM_060552571.1"/>
</dbReference>
<feature type="region of interest" description="Disordered" evidence="1">
    <location>
        <begin position="121"/>
        <end position="141"/>
    </location>
</feature>
<keyword evidence="3" id="KW-1185">Reference proteome</keyword>
<dbReference type="GeneID" id="85436811"/>
<feature type="compositionally biased region" description="Basic and acidic residues" evidence="1">
    <location>
        <begin position="129"/>
        <end position="141"/>
    </location>
</feature>
<name>A0AAD8PRK2_9PEZI</name>
<comment type="caution">
    <text evidence="2">The sequence shown here is derived from an EMBL/GenBank/DDBJ whole genome shotgun (WGS) entry which is preliminary data.</text>
</comment>
<dbReference type="AlphaFoldDB" id="A0AAD8PRK2"/>
<proteinExistence type="predicted"/>
<organism evidence="2 3">
    <name type="scientific">Colletotrichum navitas</name>
    <dbReference type="NCBI Taxonomy" id="681940"/>
    <lineage>
        <taxon>Eukaryota</taxon>
        <taxon>Fungi</taxon>
        <taxon>Dikarya</taxon>
        <taxon>Ascomycota</taxon>
        <taxon>Pezizomycotina</taxon>
        <taxon>Sordariomycetes</taxon>
        <taxon>Hypocreomycetidae</taxon>
        <taxon>Glomerellales</taxon>
        <taxon>Glomerellaceae</taxon>
        <taxon>Colletotrichum</taxon>
        <taxon>Colletotrichum graminicola species complex</taxon>
    </lineage>
</organism>